<organism evidence="2 3">
    <name type="scientific">Trichonephila clavata</name>
    <name type="common">Joro spider</name>
    <name type="synonym">Nephila clavata</name>
    <dbReference type="NCBI Taxonomy" id="2740835"/>
    <lineage>
        <taxon>Eukaryota</taxon>
        <taxon>Metazoa</taxon>
        <taxon>Ecdysozoa</taxon>
        <taxon>Arthropoda</taxon>
        <taxon>Chelicerata</taxon>
        <taxon>Arachnida</taxon>
        <taxon>Araneae</taxon>
        <taxon>Araneomorphae</taxon>
        <taxon>Entelegynae</taxon>
        <taxon>Araneoidea</taxon>
        <taxon>Nephilidae</taxon>
        <taxon>Trichonephila</taxon>
    </lineage>
</organism>
<name>A0A8X6LS94_TRICU</name>
<dbReference type="Proteomes" id="UP000887116">
    <property type="component" value="Unassembled WGS sequence"/>
</dbReference>
<evidence type="ECO:0000313" key="2">
    <source>
        <dbReference type="EMBL" id="GFR18802.1"/>
    </source>
</evidence>
<evidence type="ECO:0000256" key="1">
    <source>
        <dbReference type="SAM" id="SignalP"/>
    </source>
</evidence>
<keyword evidence="3" id="KW-1185">Reference proteome</keyword>
<dbReference type="OrthoDB" id="6433900at2759"/>
<evidence type="ECO:0008006" key="4">
    <source>
        <dbReference type="Google" id="ProtNLM"/>
    </source>
</evidence>
<evidence type="ECO:0000313" key="3">
    <source>
        <dbReference type="Proteomes" id="UP000887116"/>
    </source>
</evidence>
<feature type="signal peptide" evidence="1">
    <location>
        <begin position="1"/>
        <end position="17"/>
    </location>
</feature>
<sequence length="147" mass="16231">MLGLMEMKLLICLLGRAANIPHTPSSSELQASEVHSLFKGKTKTIWRSPPEHVWYAAKCPGLSLQCTCPRVAQTTLSRLRTFHIRSLIFNGSEKSYESCRCSAMTSPSHTIPCVGASVGQLLNKEDVVFNLIKRHGLLNFCLVCGID</sequence>
<accession>A0A8X6LS94</accession>
<comment type="caution">
    <text evidence="2">The sequence shown here is derived from an EMBL/GenBank/DDBJ whole genome shotgun (WGS) entry which is preliminary data.</text>
</comment>
<protein>
    <recommendedName>
        <fullName evidence="4">Secreted protein</fullName>
    </recommendedName>
</protein>
<keyword evidence="1" id="KW-0732">Signal</keyword>
<reference evidence="2" key="1">
    <citation type="submission" date="2020-07" db="EMBL/GenBank/DDBJ databases">
        <title>Multicomponent nature underlies the extraordinary mechanical properties of spider dragline silk.</title>
        <authorList>
            <person name="Kono N."/>
            <person name="Nakamura H."/>
            <person name="Mori M."/>
            <person name="Yoshida Y."/>
            <person name="Ohtoshi R."/>
            <person name="Malay A.D."/>
            <person name="Moran D.A.P."/>
            <person name="Tomita M."/>
            <person name="Numata K."/>
            <person name="Arakawa K."/>
        </authorList>
    </citation>
    <scope>NUCLEOTIDE SEQUENCE</scope>
</reference>
<feature type="chain" id="PRO_5036462831" description="Secreted protein" evidence="1">
    <location>
        <begin position="18"/>
        <end position="147"/>
    </location>
</feature>
<proteinExistence type="predicted"/>
<dbReference type="AlphaFoldDB" id="A0A8X6LS94"/>
<gene>
    <name evidence="2" type="primary">AVEN_129638_1</name>
    <name evidence="2" type="ORF">TNCT_89511</name>
</gene>
<dbReference type="EMBL" id="BMAO01017843">
    <property type="protein sequence ID" value="GFR18802.1"/>
    <property type="molecule type" value="Genomic_DNA"/>
</dbReference>